<dbReference type="HOGENOM" id="CLU_444630_0_0_0"/>
<keyword evidence="4" id="KW-1185">Reference proteome</keyword>
<dbReference type="RefSeq" id="WP_013048600.1">
    <property type="nucleotide sequence ID" value="NC_014011.1"/>
</dbReference>
<keyword evidence="2" id="KW-0732">Signal</keyword>
<evidence type="ECO:0000313" key="3">
    <source>
        <dbReference type="EMBL" id="ADE57337.1"/>
    </source>
</evidence>
<feature type="coiled-coil region" evidence="1">
    <location>
        <begin position="149"/>
        <end position="176"/>
    </location>
</feature>
<evidence type="ECO:0008006" key="5">
    <source>
        <dbReference type="Google" id="ProtNLM"/>
    </source>
</evidence>
<reference evidence="3 4" key="1">
    <citation type="journal article" date="2010" name="Stand. Genomic Sci.">
        <title>Complete genome sequence of Aminobacterium colombiense type strain (ALA-1).</title>
        <authorList>
            <person name="Chertkov O."/>
            <person name="Sikorski J."/>
            <person name="Brambilla E."/>
            <person name="Lapidus A."/>
            <person name="Copeland A."/>
            <person name="Glavina Del Rio T."/>
            <person name="Nolan M."/>
            <person name="Lucas S."/>
            <person name="Tice H."/>
            <person name="Cheng J.F."/>
            <person name="Han C."/>
            <person name="Detter J.C."/>
            <person name="Bruce D."/>
            <person name="Tapia R."/>
            <person name="Goodwin L."/>
            <person name="Pitluck S."/>
            <person name="Liolios K."/>
            <person name="Ivanova N."/>
            <person name="Mavromatis K."/>
            <person name="Ovchinnikova G."/>
            <person name="Pati A."/>
            <person name="Chen A."/>
            <person name="Palaniappan K."/>
            <person name="Land M."/>
            <person name="Hauser L."/>
            <person name="Chang Y.J."/>
            <person name="Jeffries C.D."/>
            <person name="Spring S."/>
            <person name="Rohde M."/>
            <person name="Goker M."/>
            <person name="Bristow J."/>
            <person name="Eisen J.A."/>
            <person name="Markowitz V."/>
            <person name="Hugenholtz P."/>
            <person name="Kyrpides N.C."/>
            <person name="Klenk H.P."/>
        </authorList>
    </citation>
    <scope>NUCLEOTIDE SEQUENCE [LARGE SCALE GENOMIC DNA]</scope>
    <source>
        <strain evidence="4">DSM 12261 / ALA-1</strain>
    </source>
</reference>
<name>D5EFK5_AMICL</name>
<evidence type="ECO:0000256" key="2">
    <source>
        <dbReference type="SAM" id="SignalP"/>
    </source>
</evidence>
<dbReference type="KEGG" id="aco:Amico_1216"/>
<protein>
    <recommendedName>
        <fullName evidence="5">Tetratricopeptide repeat protein</fullName>
    </recommendedName>
</protein>
<evidence type="ECO:0000256" key="1">
    <source>
        <dbReference type="SAM" id="Coils"/>
    </source>
</evidence>
<dbReference type="EMBL" id="CP001997">
    <property type="protein sequence ID" value="ADE57337.1"/>
    <property type="molecule type" value="Genomic_DNA"/>
</dbReference>
<sequence length="564" mass="65680">MKRFISLLVMFICAASFFIGPCAEGAVTLKDEKSYDPLEVLQALNYCTYSLSKIVSFNDRVVLSFEYDNIINNLNLNAITDEEIVKLMAKLMDTLKDEIISERKRERIEKSYQKRLERTLYNFLSGVNVSPQSVVSAAVSAVSSMGSMYVNYQRRIEEYMDESEEIIEALDDEKLNVINSIRKDMLTASWSIIKKYNIDDQYRLTEKQINEFVENVKSNPAEMQHRKLERLLQDNPAFEYFPPFWYYYSLTREEDEVFVLDCLNRFLQTQRPIFRRDILWASVLMERVRLQKETDSQSIRADLEEIIRQSNNSDWQNFLFVGLAYTKLGMVDEARRNLQRNIDNGYEVSLNSRLLAEILLDTGDQLQFEETMKKMLSDTRVSNSDKLYLIGRCRNVTYLNRFKEEISEIRLSAVNEAAATELVSPTYLLTIPNKWLVEDAPFDVRLFNENIDRSYHFESIDDPALVISTKKKRVAIKFPETGHTIARKPEKGITVNIKHPLIDMTLIYELEKKDIGRAAKTLIEAAVPFYSEVLGNYRLKEVAFMDERYIFTAKGILAESKDNK</sequence>
<evidence type="ECO:0000313" key="4">
    <source>
        <dbReference type="Proteomes" id="UP000002366"/>
    </source>
</evidence>
<dbReference type="STRING" id="572547.Amico_1216"/>
<proteinExistence type="predicted"/>
<dbReference type="OrthoDB" id="966at2"/>
<feature type="chain" id="PRO_5003071473" description="Tetratricopeptide repeat protein" evidence="2">
    <location>
        <begin position="26"/>
        <end position="564"/>
    </location>
</feature>
<dbReference type="Proteomes" id="UP000002366">
    <property type="component" value="Chromosome"/>
</dbReference>
<dbReference type="AlphaFoldDB" id="D5EFK5"/>
<organism evidence="3 4">
    <name type="scientific">Aminobacterium colombiense (strain DSM 12261 / ALA-1)</name>
    <dbReference type="NCBI Taxonomy" id="572547"/>
    <lineage>
        <taxon>Bacteria</taxon>
        <taxon>Thermotogati</taxon>
        <taxon>Synergistota</taxon>
        <taxon>Synergistia</taxon>
        <taxon>Synergistales</taxon>
        <taxon>Aminobacteriaceae</taxon>
        <taxon>Aminobacterium</taxon>
    </lineage>
</organism>
<gene>
    <name evidence="3" type="ordered locus">Amico_1216</name>
</gene>
<feature type="signal peptide" evidence="2">
    <location>
        <begin position="1"/>
        <end position="25"/>
    </location>
</feature>
<keyword evidence="1" id="KW-0175">Coiled coil</keyword>
<dbReference type="eggNOG" id="COG0790">
    <property type="taxonomic scope" value="Bacteria"/>
</dbReference>
<accession>D5EFK5</accession>